<evidence type="ECO:0000256" key="1">
    <source>
        <dbReference type="SAM" id="MobiDB-lite"/>
    </source>
</evidence>
<dbReference type="OMA" id="RASDIWD"/>
<dbReference type="EMBL" id="KL660620">
    <property type="protein sequence ID" value="KFA65084.1"/>
    <property type="molecule type" value="Genomic_DNA"/>
</dbReference>
<evidence type="ECO:0000313" key="2">
    <source>
        <dbReference type="EMBL" id="KFA65084.1"/>
    </source>
</evidence>
<proteinExistence type="predicted"/>
<sequence>MPPQLFEKDATASPESTWNDLQMPREAAVKKPDERRVHFGHALGGATKSEPVLPHPKHCTSLTFTLLLIQFDFPPAATTLWRRTGFHNHRQRTAVAGIMYDPRPFIKSGINLQLQTAFQEENWVVIGRLAERRWKETKDQYYDILKTVARALADSNAQAQVTAERLVTEYLENGTNLKDRESINLLDYATRESRDRSFFLTHFGPLIVRSVKAMPSDHNLTNWALDICIQQWDLVSIQELGAFADRIQKTHRTLLSSILFTHLLASDPQTPPEKKRLYSMLALKQVQKAAEAGAKMQLDTSITQKQLDLARIVHNEQDVILLYEIVEKHGTEQDWHSLLTDRVFNPAYLLLERRQRSAFNHAISRLHAKRDHATIFELCSALFSNKECFLEFADNNAWAALLRAAENLRHDRPKAPSLMRRLISDLRNDQQGMNSIQKDLLSFARITVEFIFPEDQADTDRNHDGNDDEKKDAPDPGPVDTPQNMNLSPRMVALQDYIKQYGFDASCFAQIKPFLEELPPVSMRYIAYIFAPRLFEEYENSVHRARARLLAKKLQFYALSCHYMYSATTNDPTQYACYVCARLNPSASCEVCMKFLLKTTTKLALRLRPSNPDAEVQLVRSELSILIAFCHIRLAFLDPTTRYSPLRDGGLQYLVQALFVLERENSDGPPDPIVSLLLSLLHIYLGSGPRARLHWSVLGVKRAIIDPLGPIFYDRLSTISPAIISTTDHKGATCMALLKQPYASALGVPMTNKISTAMTLGSWMSVIGTAQYIHTLRSSATRAMSLVEEARAERMFGKPLRDVVDQPRFTDVSDDTQLNEVIDYGSVPLWEYRELPLIPLCLSVGPPLSNARAHLSLKAEAFHDILAARMPTGKPLTLEDQKTTTAAVQRFGESIMQKLTPGQNVCTRSELTYFRLVAVLCQILPHCIDPDRTGDGGNAVAPLAGVVLVSLTTIRGMLPTIDGNDVSSVVSALASFHRLALLRDCATATKIAVRFANVANDSEKRRNRGAHKPFAANLNSLLGKLSAEADATLKQGGAWLSSLKAATDQAGFDDRFRAWAFKDARSRRELVGQQGVAYLLSSWRDSIRGWQQVRWD</sequence>
<evidence type="ECO:0000313" key="3">
    <source>
        <dbReference type="Proteomes" id="UP000028524"/>
    </source>
</evidence>
<gene>
    <name evidence="2" type="ORF">S40285_03126</name>
</gene>
<dbReference type="HOGENOM" id="CLU_012285_1_0_1"/>
<protein>
    <submittedName>
        <fullName evidence="2">Uncharacterized protein</fullName>
    </submittedName>
</protein>
<accession>A0A084QM99</accession>
<dbReference type="OrthoDB" id="1874341at2759"/>
<dbReference type="InParanoid" id="A0A084QM99"/>
<dbReference type="STRING" id="1283841.A0A084QM99"/>
<feature type="region of interest" description="Disordered" evidence="1">
    <location>
        <begin position="457"/>
        <end position="485"/>
    </location>
</feature>
<name>A0A084QM99_STAC4</name>
<dbReference type="InterPro" id="IPR019183">
    <property type="entry name" value="NAA25_NatB_aux_su"/>
</dbReference>
<feature type="compositionally biased region" description="Basic and acidic residues" evidence="1">
    <location>
        <begin position="458"/>
        <end position="474"/>
    </location>
</feature>
<keyword evidence="3" id="KW-1185">Reference proteome</keyword>
<organism evidence="2 3">
    <name type="scientific">Stachybotrys chlorohalonatus (strain IBT 40285)</name>
    <dbReference type="NCBI Taxonomy" id="1283841"/>
    <lineage>
        <taxon>Eukaryota</taxon>
        <taxon>Fungi</taxon>
        <taxon>Dikarya</taxon>
        <taxon>Ascomycota</taxon>
        <taxon>Pezizomycotina</taxon>
        <taxon>Sordariomycetes</taxon>
        <taxon>Hypocreomycetidae</taxon>
        <taxon>Hypocreales</taxon>
        <taxon>Stachybotryaceae</taxon>
        <taxon>Stachybotrys</taxon>
    </lineage>
</organism>
<reference evidence="2 3" key="1">
    <citation type="journal article" date="2014" name="BMC Genomics">
        <title>Comparative genome sequencing reveals chemotype-specific gene clusters in the toxigenic black mold Stachybotrys.</title>
        <authorList>
            <person name="Semeiks J."/>
            <person name="Borek D."/>
            <person name="Otwinowski Z."/>
            <person name="Grishin N.V."/>
        </authorList>
    </citation>
    <scope>NUCLEOTIDE SEQUENCE [LARGE SCALE GENOMIC DNA]</scope>
    <source>
        <strain evidence="2 3">IBT 40285</strain>
    </source>
</reference>
<dbReference type="AlphaFoldDB" id="A0A084QM99"/>
<dbReference type="Proteomes" id="UP000028524">
    <property type="component" value="Unassembled WGS sequence"/>
</dbReference>
<dbReference type="Pfam" id="PF09797">
    <property type="entry name" value="NatB_MDM20"/>
    <property type="match status" value="1"/>
</dbReference>